<dbReference type="SUPFAM" id="SSF55826">
    <property type="entry name" value="YbaK/ProRS associated domain"/>
    <property type="match status" value="1"/>
</dbReference>
<evidence type="ECO:0000313" key="5">
    <source>
        <dbReference type="Proteomes" id="UP000279908"/>
    </source>
</evidence>
<gene>
    <name evidence="4" type="ORF">EKD02_08890</name>
    <name evidence="2" type="ORF">FP507_01940</name>
    <name evidence="3" type="ORF">GJ685_06895</name>
</gene>
<protein>
    <submittedName>
        <fullName evidence="3">Deacylase</fullName>
    </submittedName>
    <submittedName>
        <fullName evidence="4">YbaK/EbsC family protein</fullName>
    </submittedName>
</protein>
<keyword evidence="7" id="KW-1185">Reference proteome</keyword>
<evidence type="ECO:0000313" key="6">
    <source>
        <dbReference type="Proteomes" id="UP000327458"/>
    </source>
</evidence>
<dbReference type="Proteomes" id="UP000489351">
    <property type="component" value="Unassembled WGS sequence"/>
</dbReference>
<dbReference type="OMA" id="CEPGAMP"/>
<evidence type="ECO:0000313" key="7">
    <source>
        <dbReference type="Proteomes" id="UP000489351"/>
    </source>
</evidence>
<reference evidence="4 5" key="1">
    <citation type="submission" date="2018-12" db="EMBL/GenBank/DDBJ databases">
        <authorList>
            <person name="Lunina O.N."/>
            <person name="Grouzdev D.S."/>
            <person name="Gorlenko V.M."/>
            <person name="Savvichev A.S."/>
        </authorList>
    </citation>
    <scope>NUCLEOTIDE SEQUENCE [LARGE SCALE GENOMIC DNA]</scope>
    <source>
        <strain evidence="4 5">BrKhr-17</strain>
    </source>
</reference>
<name>A0A432ASM8_CHLPH</name>
<dbReference type="Pfam" id="PF04073">
    <property type="entry name" value="tRNA_edit"/>
    <property type="match status" value="1"/>
</dbReference>
<comment type="caution">
    <text evidence="4">The sequence shown here is derived from an EMBL/GenBank/DDBJ whole genome shotgun (WGS) entry which is preliminary data.</text>
</comment>
<dbReference type="Proteomes" id="UP000327458">
    <property type="component" value="Unassembled WGS sequence"/>
</dbReference>
<evidence type="ECO:0000313" key="2">
    <source>
        <dbReference type="EMBL" id="KAA6233322.1"/>
    </source>
</evidence>
<accession>A0A432ASM8</accession>
<organism evidence="4 5">
    <name type="scientific">Chlorobium phaeovibrioides</name>
    <dbReference type="NCBI Taxonomy" id="1094"/>
    <lineage>
        <taxon>Bacteria</taxon>
        <taxon>Pseudomonadati</taxon>
        <taxon>Chlorobiota</taxon>
        <taxon>Chlorobiia</taxon>
        <taxon>Chlorobiales</taxon>
        <taxon>Chlorobiaceae</taxon>
        <taxon>Chlorobium/Pelodictyon group</taxon>
        <taxon>Chlorobium</taxon>
    </lineage>
</organism>
<dbReference type="InterPro" id="IPR007214">
    <property type="entry name" value="YbaK/aa-tRNA-synth-assoc-dom"/>
</dbReference>
<sequence>MPIKKLREYLDSHAVRYFVVSHSPAYTAQEIAAAAHVPGKELAKTVMVKLNGRMAMVVLPASRQIDFKLLGKLAGTDDVVLSDEEEFGDLFPECEPGAMPPFGNLYGMEVYVSEELDEDEEIAFNAGAHTELLRLPYRDYRRLVNPVVGRLALR</sequence>
<dbReference type="AlphaFoldDB" id="A0A432ASM8"/>
<reference evidence="3 7" key="3">
    <citation type="submission" date="2019-11" db="EMBL/GenBank/DDBJ databases">
        <title>Green- and brown-colored morphotypes of Chlorobia in the stratified aquatic ecosystems of Kandalaksha Gulf (White Sea): A model for study of the accessory genome evolution.</title>
        <authorList>
            <person name="Grouzdev D.S."/>
        </authorList>
    </citation>
    <scope>NUCLEOTIDE SEQUENCE [LARGE SCALE GENOMIC DNA]</scope>
    <source>
        <strain evidence="3 7">ZM</strain>
    </source>
</reference>
<dbReference type="Gene3D" id="3.90.960.10">
    <property type="entry name" value="YbaK/aminoacyl-tRNA synthetase-associated domain"/>
    <property type="match status" value="1"/>
</dbReference>
<reference evidence="2 6" key="2">
    <citation type="submission" date="2019-07" db="EMBL/GenBank/DDBJ databases">
        <title>Draft genome Sequence of Chlorobium phaeovibrioides sp. strain PhvTcv-s14, from the Phylum Chlorobi.</title>
        <authorList>
            <person name="Babenko V."/>
            <person name="Boldyreva D."/>
            <person name="Kanygina A."/>
            <person name="Selezneva O."/>
            <person name="Akopiyan T."/>
            <person name="Lunina O."/>
        </authorList>
    </citation>
    <scope>NUCLEOTIDE SEQUENCE [LARGE SCALE GENOMIC DNA]</scope>
    <source>
        <strain evidence="2 6">GrTcv12</strain>
    </source>
</reference>
<dbReference type="Proteomes" id="UP000279908">
    <property type="component" value="Unassembled WGS sequence"/>
</dbReference>
<evidence type="ECO:0000313" key="3">
    <source>
        <dbReference type="EMBL" id="MWV54792.1"/>
    </source>
</evidence>
<dbReference type="GO" id="GO:0002161">
    <property type="term" value="F:aminoacyl-tRNA deacylase activity"/>
    <property type="evidence" value="ECO:0007669"/>
    <property type="project" value="InterPro"/>
</dbReference>
<evidence type="ECO:0000313" key="4">
    <source>
        <dbReference type="EMBL" id="RTY35961.1"/>
    </source>
</evidence>
<feature type="domain" description="YbaK/aminoacyl-tRNA synthetase-associated" evidence="1">
    <location>
        <begin position="22"/>
        <end position="143"/>
    </location>
</feature>
<dbReference type="CDD" id="cd04332">
    <property type="entry name" value="YbaK_like"/>
    <property type="match status" value="1"/>
</dbReference>
<proteinExistence type="predicted"/>
<dbReference type="EMBL" id="VMRG01000001">
    <property type="protein sequence ID" value="KAA6233322.1"/>
    <property type="molecule type" value="Genomic_DNA"/>
</dbReference>
<dbReference type="RefSeq" id="WP_011889615.1">
    <property type="nucleotide sequence ID" value="NZ_CP041698.1"/>
</dbReference>
<dbReference type="EMBL" id="RXYK01000017">
    <property type="protein sequence ID" value="RTY35961.1"/>
    <property type="molecule type" value="Genomic_DNA"/>
</dbReference>
<evidence type="ECO:0000259" key="1">
    <source>
        <dbReference type="Pfam" id="PF04073"/>
    </source>
</evidence>
<dbReference type="InterPro" id="IPR036754">
    <property type="entry name" value="YbaK/aa-tRNA-synt-asso_dom_sf"/>
</dbReference>
<dbReference type="EMBL" id="WUBZ01000021">
    <property type="protein sequence ID" value="MWV54792.1"/>
    <property type="molecule type" value="Genomic_DNA"/>
</dbReference>